<dbReference type="KEGG" id="ptrr:90956535"/>
<evidence type="ECO:0000313" key="1">
    <source>
        <dbReference type="EMBL" id="KAF7570204.1"/>
    </source>
</evidence>
<dbReference type="GeneID" id="90956535"/>
<name>A0A5M9L707_9PLEO</name>
<organism evidence="1 2">
    <name type="scientific">Pyrenophora tritici-repentis</name>
    <dbReference type="NCBI Taxonomy" id="45151"/>
    <lineage>
        <taxon>Eukaryota</taxon>
        <taxon>Fungi</taxon>
        <taxon>Dikarya</taxon>
        <taxon>Ascomycota</taxon>
        <taxon>Pezizomycotina</taxon>
        <taxon>Dothideomycetes</taxon>
        <taxon>Pleosporomycetidae</taxon>
        <taxon>Pleosporales</taxon>
        <taxon>Pleosporineae</taxon>
        <taxon>Pleosporaceae</taxon>
        <taxon>Pyrenophora</taxon>
    </lineage>
</organism>
<gene>
    <name evidence="1" type="ORF">PtrM4_102060</name>
</gene>
<sequence length="63" mass="6697">MKFTTLTALIASLLVAAVASEPVPHVWTCSNGAEFNGRPCCNFCQSNGQTIERNCDGKCCACI</sequence>
<proteinExistence type="predicted"/>
<dbReference type="AlphaFoldDB" id="A0A5M9L707"/>
<accession>A0A5M9L707</accession>
<dbReference type="EMBL" id="NQIK02000005">
    <property type="protein sequence ID" value="KAF7570204.1"/>
    <property type="molecule type" value="Genomic_DNA"/>
</dbReference>
<evidence type="ECO:0000313" key="2">
    <source>
        <dbReference type="Proteomes" id="UP000245464"/>
    </source>
</evidence>
<dbReference type="Proteomes" id="UP000245464">
    <property type="component" value="Chromosome 5"/>
</dbReference>
<comment type="caution">
    <text evidence="1">The sequence shown here is derived from an EMBL/GenBank/DDBJ whole genome shotgun (WGS) entry which is preliminary data.</text>
</comment>
<protein>
    <submittedName>
        <fullName evidence="1">Uncharacterized protein</fullName>
    </submittedName>
</protein>
<reference evidence="1" key="1">
    <citation type="journal article" date="2018" name="BMC Genomics">
        <title>Comparative genomics of the wheat fungal pathogen Pyrenophora tritici-repentis reveals chromosomal variations and genome plasticity.</title>
        <authorList>
            <person name="Moolhuijzen P."/>
            <person name="See P.T."/>
            <person name="Hane J.K."/>
            <person name="Shi G."/>
            <person name="Liu Z."/>
            <person name="Oliver R.P."/>
            <person name="Moffat C.S."/>
        </authorList>
    </citation>
    <scope>NUCLEOTIDE SEQUENCE [LARGE SCALE GENOMIC DNA]</scope>
    <source>
        <strain evidence="1">M4</strain>
    </source>
</reference>
<dbReference type="RefSeq" id="XP_065961907.1">
    <property type="nucleotide sequence ID" value="XM_066107458.1"/>
</dbReference>